<keyword evidence="4" id="KW-1185">Reference proteome</keyword>
<keyword evidence="2" id="KW-0812">Transmembrane</keyword>
<evidence type="ECO:0000256" key="2">
    <source>
        <dbReference type="SAM" id="Phobius"/>
    </source>
</evidence>
<dbReference type="Proteomes" id="UP000502297">
    <property type="component" value="Chromosome"/>
</dbReference>
<name>A0A6G8RYT3_9GAMM</name>
<feature type="region of interest" description="Disordered" evidence="1">
    <location>
        <begin position="261"/>
        <end position="283"/>
    </location>
</feature>
<dbReference type="InterPro" id="IPR032092">
    <property type="entry name" value="PilW"/>
</dbReference>
<proteinExistence type="predicted"/>
<keyword evidence="2" id="KW-0472">Membrane</keyword>
<gene>
    <name evidence="3" type="ORF">G8E00_14315</name>
</gene>
<dbReference type="GO" id="GO:0043683">
    <property type="term" value="P:type IV pilus assembly"/>
    <property type="evidence" value="ECO:0007669"/>
    <property type="project" value="InterPro"/>
</dbReference>
<protein>
    <submittedName>
        <fullName evidence="3">Pilus assembly protein PilW</fullName>
    </submittedName>
</protein>
<organism evidence="3 4">
    <name type="scientific">Acinetobacter shaoyimingii</name>
    <dbReference type="NCBI Taxonomy" id="2715164"/>
    <lineage>
        <taxon>Bacteria</taxon>
        <taxon>Pseudomonadati</taxon>
        <taxon>Pseudomonadota</taxon>
        <taxon>Gammaproteobacteria</taxon>
        <taxon>Moraxellales</taxon>
        <taxon>Moraxellaceae</taxon>
        <taxon>Acinetobacter</taxon>
    </lineage>
</organism>
<feature type="transmembrane region" description="Helical" evidence="2">
    <location>
        <begin position="20"/>
        <end position="42"/>
    </location>
</feature>
<evidence type="ECO:0000256" key="1">
    <source>
        <dbReference type="SAM" id="MobiDB-lite"/>
    </source>
</evidence>
<dbReference type="InterPro" id="IPR012902">
    <property type="entry name" value="N_methyl_site"/>
</dbReference>
<keyword evidence="2" id="KW-1133">Transmembrane helix</keyword>
<evidence type="ECO:0000313" key="4">
    <source>
        <dbReference type="Proteomes" id="UP000502297"/>
    </source>
</evidence>
<dbReference type="PROSITE" id="PS00409">
    <property type="entry name" value="PROKAR_NTER_METHYL"/>
    <property type="match status" value="1"/>
</dbReference>
<sequence length="307" mass="33246">MKIKIINIKNTQGFTLVELLVALGLGIIISAAALQLFMGGLISTRMQQASAELQDSGLFGLEYIARDVRLVNFGNITRPNLNDETTSGGIVLSRSTTDGNFNVISSAVGDDDITKSDLPSNVNIKSDQLTIQFIAPNDMVNCEGQLVEKDQYVIQRYFLRPDANGQANDLALACDANKPNGTTAASIENFGGDDQGEIIMPRVDHLKFYLGAQSNKGENLGYYTIPKYIEVANNARSASNEPPRIVSVKIEVIVRSKDSTASKMVDPSVGTEATDDSNLSSTDSKTPYLRRLYVTTVALRNALGETL</sequence>
<accession>A0A6G8RYT3</accession>
<dbReference type="EMBL" id="CP049801">
    <property type="protein sequence ID" value="QIO07025.1"/>
    <property type="molecule type" value="Genomic_DNA"/>
</dbReference>
<reference evidence="3 4" key="1">
    <citation type="submission" date="2020-03" db="EMBL/GenBank/DDBJ databases">
        <authorList>
            <person name="Zhu W."/>
        </authorList>
    </citation>
    <scope>NUCLEOTIDE SEQUENCE [LARGE SCALE GENOMIC DNA]</scope>
    <source>
        <strain evidence="3 4">323-1</strain>
    </source>
</reference>
<dbReference type="SUPFAM" id="SSF54523">
    <property type="entry name" value="Pili subunits"/>
    <property type="match status" value="1"/>
</dbReference>
<dbReference type="Pfam" id="PF16074">
    <property type="entry name" value="PilW"/>
    <property type="match status" value="1"/>
</dbReference>
<dbReference type="RefSeq" id="WP_166225687.1">
    <property type="nucleotide sequence ID" value="NZ_CP049801.1"/>
</dbReference>
<dbReference type="AlphaFoldDB" id="A0A6G8RYT3"/>
<dbReference type="InterPro" id="IPR045584">
    <property type="entry name" value="Pilin-like"/>
</dbReference>
<evidence type="ECO:0000313" key="3">
    <source>
        <dbReference type="EMBL" id="QIO07025.1"/>
    </source>
</evidence>
<dbReference type="Pfam" id="PF07963">
    <property type="entry name" value="N_methyl"/>
    <property type="match status" value="1"/>
</dbReference>
<dbReference type="KEGG" id="asha:G8E00_14315"/>